<feature type="transmembrane region" description="Helical" evidence="6">
    <location>
        <begin position="409"/>
        <end position="429"/>
    </location>
</feature>
<comment type="subcellular location">
    <subcellularLocation>
        <location evidence="1">Membrane</location>
        <topology evidence="1">Multi-pass membrane protein</topology>
    </subcellularLocation>
</comment>
<dbReference type="PANTHER" id="PTHR13353:SF5">
    <property type="entry name" value="TRANSMEMBRANE PROTEIN 19"/>
    <property type="match status" value="1"/>
</dbReference>
<dbReference type="PANTHER" id="PTHR13353">
    <property type="entry name" value="TRANSMEMBRANE PROTEIN 19"/>
    <property type="match status" value="1"/>
</dbReference>
<dbReference type="Pfam" id="PF01940">
    <property type="entry name" value="DUF92"/>
    <property type="match status" value="1"/>
</dbReference>
<reference evidence="7 8" key="1">
    <citation type="submission" date="2016-11" db="EMBL/GenBank/DDBJ databases">
        <title>Study of marine rhodopsin-containing bacteria.</title>
        <authorList>
            <person name="Yoshizawa S."/>
            <person name="Kumagai Y."/>
            <person name="Kogure K."/>
        </authorList>
    </citation>
    <scope>NUCLEOTIDE SEQUENCE [LARGE SCALE GENOMIC DNA]</scope>
    <source>
        <strain evidence="7 8">SAORIC-28</strain>
    </source>
</reference>
<dbReference type="EMBL" id="MQWD01000001">
    <property type="protein sequence ID" value="PAP77193.1"/>
    <property type="molecule type" value="Genomic_DNA"/>
</dbReference>
<protein>
    <recommendedName>
        <fullName evidence="9">DUF92 domain-containing protein</fullName>
    </recommendedName>
</protein>
<feature type="transmembrane region" description="Helical" evidence="6">
    <location>
        <begin position="154"/>
        <end position="173"/>
    </location>
</feature>
<name>A0A271J156_9BACT</name>
<dbReference type="Proteomes" id="UP000216339">
    <property type="component" value="Unassembled WGS sequence"/>
</dbReference>
<keyword evidence="3 6" id="KW-0812">Transmembrane</keyword>
<feature type="transmembrane region" description="Helical" evidence="6">
    <location>
        <begin position="262"/>
        <end position="284"/>
    </location>
</feature>
<evidence type="ECO:0000256" key="5">
    <source>
        <dbReference type="ARBA" id="ARBA00023136"/>
    </source>
</evidence>
<keyword evidence="5 6" id="KW-0472">Membrane</keyword>
<dbReference type="AlphaFoldDB" id="A0A271J156"/>
<evidence type="ECO:0000256" key="2">
    <source>
        <dbReference type="ARBA" id="ARBA00009012"/>
    </source>
</evidence>
<organism evidence="7 8">
    <name type="scientific">Rubrivirga marina</name>
    <dbReference type="NCBI Taxonomy" id="1196024"/>
    <lineage>
        <taxon>Bacteria</taxon>
        <taxon>Pseudomonadati</taxon>
        <taxon>Rhodothermota</taxon>
        <taxon>Rhodothermia</taxon>
        <taxon>Rhodothermales</taxon>
        <taxon>Rubricoccaceae</taxon>
        <taxon>Rubrivirga</taxon>
    </lineage>
</organism>
<feature type="transmembrane region" description="Helical" evidence="6">
    <location>
        <begin position="60"/>
        <end position="78"/>
    </location>
</feature>
<accession>A0A271J156</accession>
<evidence type="ECO:0000256" key="6">
    <source>
        <dbReference type="SAM" id="Phobius"/>
    </source>
</evidence>
<feature type="transmembrane region" description="Helical" evidence="6">
    <location>
        <begin position="90"/>
        <end position="107"/>
    </location>
</feature>
<keyword evidence="4 6" id="KW-1133">Transmembrane helix</keyword>
<evidence type="ECO:0000256" key="3">
    <source>
        <dbReference type="ARBA" id="ARBA00022692"/>
    </source>
</evidence>
<feature type="transmembrane region" description="Helical" evidence="6">
    <location>
        <begin position="182"/>
        <end position="201"/>
    </location>
</feature>
<feature type="transmembrane region" description="Helical" evidence="6">
    <location>
        <begin position="37"/>
        <end position="53"/>
    </location>
</feature>
<evidence type="ECO:0000313" key="7">
    <source>
        <dbReference type="EMBL" id="PAP77193.1"/>
    </source>
</evidence>
<dbReference type="InterPro" id="IPR002794">
    <property type="entry name" value="DUF92_TMEM19"/>
</dbReference>
<comment type="similarity">
    <text evidence="2">Belongs to the TMEM19 family.</text>
</comment>
<comment type="caution">
    <text evidence="7">The sequence shown here is derived from an EMBL/GenBank/DDBJ whole genome shotgun (WGS) entry which is preliminary data.</text>
</comment>
<keyword evidence="8" id="KW-1185">Reference proteome</keyword>
<feature type="transmembrane region" description="Helical" evidence="6">
    <location>
        <begin position="114"/>
        <end position="134"/>
    </location>
</feature>
<dbReference type="OrthoDB" id="1494307at2"/>
<evidence type="ECO:0008006" key="9">
    <source>
        <dbReference type="Google" id="ProtNLM"/>
    </source>
</evidence>
<dbReference type="GO" id="GO:0016020">
    <property type="term" value="C:membrane"/>
    <property type="evidence" value="ECO:0007669"/>
    <property type="project" value="UniProtKB-SubCell"/>
</dbReference>
<dbReference type="RefSeq" id="WP_095510859.1">
    <property type="nucleotide sequence ID" value="NZ_MQWD01000001.1"/>
</dbReference>
<gene>
    <name evidence="7" type="ORF">BSZ37_12510</name>
</gene>
<evidence type="ECO:0000256" key="4">
    <source>
        <dbReference type="ARBA" id="ARBA00022989"/>
    </source>
</evidence>
<feature type="transmembrane region" description="Helical" evidence="6">
    <location>
        <begin position="381"/>
        <end position="403"/>
    </location>
</feature>
<evidence type="ECO:0000256" key="1">
    <source>
        <dbReference type="ARBA" id="ARBA00004141"/>
    </source>
</evidence>
<proteinExistence type="inferred from homology"/>
<feature type="transmembrane region" description="Helical" evidence="6">
    <location>
        <begin position="230"/>
        <end position="250"/>
    </location>
</feature>
<sequence length="489" mass="48345">MTEIQAVGTFAGLLLGAVAVGEGLRVIGWGGEATRRVVHVLVGLATAAAPVWFDRPRGIALLAVVFVVANGVALGRGWLPGVHSVSRRSWGTVTFPLALLVALALCWTPGGERVVVLQAAFLVLALADPAAALIGSRSRRGGRYRVGGGEKSVVGSLAFAVIAFVTLVGALAWEGGRPLDRTLIGGAAVVAGLATVAEALGTRGWDNLWIVLAVVVGGTWWVESPDSVRLGLLAVVGAAAFAGGAVRAGALGVSGGLAASLFAWGLVVLGGVAWAVPALAFFVLSSGWSAVGRRRKAPAEALAEKGSRRDAGQVMANGGVALGLLAASVFSASDVLHPAFVAAFAAAAADTWGTEVGTLVGGPTRRLGVGHPVPPGTSGGMSVAGTLGAVAGAASVVVPAVWLSPSLGVAAGGALIGVGVAGSVLDTLLGATVQARYRLPDGTLTERTEADGRALPRAAGVRGVGNDAVNWACTASGALSGALVGLGLG</sequence>
<evidence type="ECO:0000313" key="8">
    <source>
        <dbReference type="Proteomes" id="UP000216339"/>
    </source>
</evidence>
<feature type="transmembrane region" description="Helical" evidence="6">
    <location>
        <begin position="207"/>
        <end position="223"/>
    </location>
</feature>